<proteinExistence type="predicted"/>
<dbReference type="Pfam" id="PF00106">
    <property type="entry name" value="adh_short"/>
    <property type="match status" value="1"/>
</dbReference>
<feature type="transmembrane region" description="Helical" evidence="2">
    <location>
        <begin position="17"/>
        <end position="36"/>
    </location>
</feature>
<evidence type="ECO:0000313" key="3">
    <source>
        <dbReference type="EMBL" id="SSX04239.1"/>
    </source>
</evidence>
<dbReference type="CDD" id="cd05327">
    <property type="entry name" value="retinol-DH_like_SDR_c_like"/>
    <property type="match status" value="1"/>
</dbReference>
<keyword evidence="2" id="KW-0472">Membrane</keyword>
<organism evidence="3">
    <name type="scientific">Culicoides sonorensis</name>
    <name type="common">Biting midge</name>
    <dbReference type="NCBI Taxonomy" id="179676"/>
    <lineage>
        <taxon>Eukaryota</taxon>
        <taxon>Metazoa</taxon>
        <taxon>Ecdysozoa</taxon>
        <taxon>Arthropoda</taxon>
        <taxon>Hexapoda</taxon>
        <taxon>Insecta</taxon>
        <taxon>Pterygota</taxon>
        <taxon>Neoptera</taxon>
        <taxon>Endopterygota</taxon>
        <taxon>Diptera</taxon>
        <taxon>Nematocera</taxon>
        <taxon>Chironomoidea</taxon>
        <taxon>Ceratopogonidae</taxon>
        <taxon>Ceratopogoninae</taxon>
        <taxon>Culicoides</taxon>
        <taxon>Monoculicoides</taxon>
    </lineage>
</organism>
<sequence length="339" mass="37797">MDEIKAKLLEADPFSSWWPFIAAGVVFIITVIKNFMSGDMCPNTNTIDGQIVVITGGNGGIGKMVCQELGNRKGHVIIASKDPDKMEKVKQSLLKNNPKAIVEVRYLDLRSFDCIRRFVKQLETDFDHIDVLINNAGITFYPYGKTVDGFETHLQVNYLAHFYLTTLMLPTLLKCQSRIVNVSCHAYLSAKMEIDDPLNQGKFAAAFHAREAFAHSKLAVILASKALSELLKKKGITVNVCTPGLVRGTGHLANSPLMGALCAKIITYPWMWLFMKSADKGAQVIVHLASDPKFTRETGGFYNDCQKVEVSDMAKDENLQRKLFQETLKTLKINSDIFV</sequence>
<accession>A0A336KIF3</accession>
<keyword evidence="1" id="KW-0560">Oxidoreductase</keyword>
<dbReference type="PANTHER" id="PTHR43157">
    <property type="entry name" value="PHOSPHATIDYLINOSITOL-GLYCAN BIOSYNTHESIS CLASS F PROTEIN-RELATED"/>
    <property type="match status" value="1"/>
</dbReference>
<gene>
    <name evidence="3" type="primary">CSON011035</name>
</gene>
<evidence type="ECO:0000256" key="1">
    <source>
        <dbReference type="ARBA" id="ARBA00023002"/>
    </source>
</evidence>
<reference evidence="4" key="2">
    <citation type="submission" date="2018-07" db="EMBL/GenBank/DDBJ databases">
        <authorList>
            <person name="Quirk P.G."/>
            <person name="Krulwich T.A."/>
        </authorList>
    </citation>
    <scope>NUCLEOTIDE SEQUENCE</scope>
</reference>
<evidence type="ECO:0000256" key="2">
    <source>
        <dbReference type="SAM" id="Phobius"/>
    </source>
</evidence>
<dbReference type="OMA" id="FPWMWIF"/>
<dbReference type="EMBL" id="UFQS01000466">
    <property type="protein sequence ID" value="SSX04239.1"/>
    <property type="molecule type" value="Genomic_DNA"/>
</dbReference>
<dbReference type="SUPFAM" id="SSF51735">
    <property type="entry name" value="NAD(P)-binding Rossmann-fold domains"/>
    <property type="match status" value="1"/>
</dbReference>
<name>A0A336KIF3_CULSO</name>
<dbReference type="VEuPathDB" id="VectorBase:CSON011035"/>
<keyword evidence="2" id="KW-1133">Transmembrane helix</keyword>
<dbReference type="PRINTS" id="PR00081">
    <property type="entry name" value="GDHRDH"/>
</dbReference>
<protein>
    <submittedName>
        <fullName evidence="3">CSON011035 protein</fullName>
    </submittedName>
</protein>
<dbReference type="InterPro" id="IPR002347">
    <property type="entry name" value="SDR_fam"/>
</dbReference>
<dbReference type="InterPro" id="IPR036291">
    <property type="entry name" value="NAD(P)-bd_dom_sf"/>
</dbReference>
<dbReference type="AlphaFoldDB" id="A0A336KIF3"/>
<dbReference type="PANTHER" id="PTHR43157:SF31">
    <property type="entry name" value="PHOSPHATIDYLINOSITOL-GLYCAN BIOSYNTHESIS CLASS F PROTEIN"/>
    <property type="match status" value="1"/>
</dbReference>
<dbReference type="Gene3D" id="3.40.50.720">
    <property type="entry name" value="NAD(P)-binding Rossmann-like Domain"/>
    <property type="match status" value="1"/>
</dbReference>
<keyword evidence="2" id="KW-0812">Transmembrane</keyword>
<dbReference type="GO" id="GO:0016491">
    <property type="term" value="F:oxidoreductase activity"/>
    <property type="evidence" value="ECO:0007669"/>
    <property type="project" value="UniProtKB-KW"/>
</dbReference>
<dbReference type="EMBL" id="UFQT01000466">
    <property type="protein sequence ID" value="SSX24604.1"/>
    <property type="molecule type" value="Genomic_DNA"/>
</dbReference>
<evidence type="ECO:0000313" key="4">
    <source>
        <dbReference type="EMBL" id="SSX24604.1"/>
    </source>
</evidence>
<reference evidence="3" key="1">
    <citation type="submission" date="2018-04" db="EMBL/GenBank/DDBJ databases">
        <authorList>
            <person name="Go L.Y."/>
            <person name="Mitchell J.A."/>
        </authorList>
    </citation>
    <scope>NUCLEOTIDE SEQUENCE</scope>
    <source>
        <tissue evidence="3">Whole organism</tissue>
    </source>
</reference>